<evidence type="ECO:0000256" key="1">
    <source>
        <dbReference type="SAM" id="Phobius"/>
    </source>
</evidence>
<evidence type="ECO:0000313" key="3">
    <source>
        <dbReference type="Proteomes" id="UP000035740"/>
    </source>
</evidence>
<sequence>KPRGLAGLVMMVFSRLQFTNLGLYLYRHRSRPTYRDHRRRYRRRHHRLPYRAGAWAVVVLKWWPERQNGIGR</sequence>
<evidence type="ECO:0000313" key="2">
    <source>
        <dbReference type="EMBL" id="KMS64772.1"/>
    </source>
</evidence>
<keyword evidence="3" id="KW-1185">Reference proteome</keyword>
<keyword evidence="1" id="KW-0812">Transmembrane</keyword>
<reference evidence="2 3" key="1">
    <citation type="journal article" date="2014" name="Nature">
        <title>The genome of the recently domesticated crop plant sugar beet (Beta vulgaris).</title>
        <authorList>
            <person name="Dohm J.C."/>
            <person name="Minoche A.E."/>
            <person name="Holtgrawe D."/>
            <person name="Capella-Gutierrez S."/>
            <person name="Zakrzewski F."/>
            <person name="Tafer H."/>
            <person name="Rupp O."/>
            <person name="Sorensen T.R."/>
            <person name="Stracke R."/>
            <person name="Reinhardt R."/>
            <person name="Goesmann A."/>
            <person name="Kraft T."/>
            <person name="Schulz B."/>
            <person name="Stadler P.F."/>
            <person name="Schmidt T."/>
            <person name="Gabaldon T."/>
            <person name="Lehrach H."/>
            <person name="Weisshaar B."/>
            <person name="Himmelbauer H."/>
        </authorList>
    </citation>
    <scope>NUCLEOTIDE SEQUENCE [LARGE SCALE GENOMIC DNA]</scope>
    <source>
        <tissue evidence="2">Taproot</tissue>
    </source>
</reference>
<dbReference type="Gramene" id="KMS64772">
    <property type="protein sequence ID" value="KMS64772"/>
    <property type="gene ID" value="BVRB_042820"/>
</dbReference>
<keyword evidence="1" id="KW-1133">Transmembrane helix</keyword>
<dbReference type="EMBL" id="KQ123010">
    <property type="protein sequence ID" value="KMS64772.1"/>
    <property type="molecule type" value="Genomic_DNA"/>
</dbReference>
<proteinExistence type="predicted"/>
<organism evidence="2 3">
    <name type="scientific">Beta vulgaris subsp. vulgaris</name>
    <name type="common">Beet</name>
    <dbReference type="NCBI Taxonomy" id="3555"/>
    <lineage>
        <taxon>Eukaryota</taxon>
        <taxon>Viridiplantae</taxon>
        <taxon>Streptophyta</taxon>
        <taxon>Embryophyta</taxon>
        <taxon>Tracheophyta</taxon>
        <taxon>Spermatophyta</taxon>
        <taxon>Magnoliopsida</taxon>
        <taxon>eudicotyledons</taxon>
        <taxon>Gunneridae</taxon>
        <taxon>Pentapetalae</taxon>
        <taxon>Caryophyllales</taxon>
        <taxon>Chenopodiaceae</taxon>
        <taxon>Betoideae</taxon>
        <taxon>Beta</taxon>
    </lineage>
</organism>
<name>A0A0J7YMB4_BETVV</name>
<protein>
    <submittedName>
        <fullName evidence="2">Uncharacterized protein</fullName>
    </submittedName>
</protein>
<feature type="non-terminal residue" evidence="2">
    <location>
        <position position="1"/>
    </location>
</feature>
<feature type="transmembrane region" description="Helical" evidence="1">
    <location>
        <begin position="6"/>
        <end position="27"/>
    </location>
</feature>
<keyword evidence="1" id="KW-0472">Membrane</keyword>
<gene>
    <name evidence="2" type="ORF">BVRB_042820</name>
</gene>
<dbReference type="Proteomes" id="UP000035740">
    <property type="component" value="Unassembled WGS sequence"/>
</dbReference>
<dbReference type="AlphaFoldDB" id="A0A0J7YMB4"/>
<accession>A0A0J7YMB4</accession>